<dbReference type="EMBL" id="CAAHFH010000001">
    <property type="protein sequence ID" value="VGO18169.1"/>
    <property type="molecule type" value="Genomic_DNA"/>
</dbReference>
<organism evidence="2 3">
    <name type="scientific">Pontiella sulfatireligans</name>
    <dbReference type="NCBI Taxonomy" id="2750658"/>
    <lineage>
        <taxon>Bacteria</taxon>
        <taxon>Pseudomonadati</taxon>
        <taxon>Kiritimatiellota</taxon>
        <taxon>Kiritimatiellia</taxon>
        <taxon>Kiritimatiellales</taxon>
        <taxon>Pontiellaceae</taxon>
        <taxon>Pontiella</taxon>
    </lineage>
</organism>
<feature type="signal peptide" evidence="1">
    <location>
        <begin position="1"/>
        <end position="29"/>
    </location>
</feature>
<name>A0A6C2UE39_9BACT</name>
<evidence type="ECO:0000256" key="1">
    <source>
        <dbReference type="SAM" id="SignalP"/>
    </source>
</evidence>
<gene>
    <name evidence="2" type="ORF">SCARR_00220</name>
</gene>
<reference evidence="2 3" key="1">
    <citation type="submission" date="2019-04" db="EMBL/GenBank/DDBJ databases">
        <authorList>
            <person name="Van Vliet M D."/>
        </authorList>
    </citation>
    <scope>NUCLEOTIDE SEQUENCE [LARGE SCALE GENOMIC DNA]</scope>
    <source>
        <strain evidence="2 3">F21</strain>
    </source>
</reference>
<evidence type="ECO:0000313" key="3">
    <source>
        <dbReference type="Proteomes" id="UP000346198"/>
    </source>
</evidence>
<dbReference type="RefSeq" id="WP_136059682.1">
    <property type="nucleotide sequence ID" value="NZ_CAAHFH010000001.1"/>
</dbReference>
<dbReference type="AlphaFoldDB" id="A0A6C2UE39"/>
<protein>
    <submittedName>
        <fullName evidence="2">Uncharacterized protein</fullName>
    </submittedName>
</protein>
<keyword evidence="1" id="KW-0732">Signal</keyword>
<proteinExistence type="predicted"/>
<sequence>MTVKTNKSGLSAALSAAFALCALSAQAVAIDQTVLSETFESDALGVLTTTGGWSTVDPNALKTKRKIEVVADGSNRMGGGTANQILYFYNIAGDPITYETTFSANSLSTGQVLMVSFDFYEPSTIAGGVSISVGSGSGAKNPVNAFTLTDGAVGPSGSYTLNAAHHLDVVFNETGATLDYDDPGGGTSSLGTGLMDIWIDQVRVAAGVSQGRDTSPSTQLSSLKFINADTQQEIFFDNITVREVAAAEPPPPPEEIELLITNLVVDSGSVQLDWNLESDHFIVISAAQPSELGKEGTCEVSSTNASRSASFAYDAPAGFFRIMDGVAAVDSISSPVLYSGIKAISPLDAPTNRIYDAELLEILGITLTNGLFEAPELAQLSALDKLSLASAQLSALMDLSGLSGLTGLNLSGN</sequence>
<accession>A0A6C2UE39</accession>
<keyword evidence="3" id="KW-1185">Reference proteome</keyword>
<dbReference type="Proteomes" id="UP000346198">
    <property type="component" value="Unassembled WGS sequence"/>
</dbReference>
<evidence type="ECO:0000313" key="2">
    <source>
        <dbReference type="EMBL" id="VGO18169.1"/>
    </source>
</evidence>
<feature type="chain" id="PRO_5025484276" evidence="1">
    <location>
        <begin position="30"/>
        <end position="413"/>
    </location>
</feature>